<name>C5T0V7_ACIDE</name>
<reference evidence="5 6" key="1">
    <citation type="submission" date="2009-05" db="EMBL/GenBank/DDBJ databases">
        <title>The draft genome of Acidovorax delafieldii 2AN.</title>
        <authorList>
            <consortium name="US DOE Joint Genome Institute (JGI-PGF)"/>
            <person name="Lucas S."/>
            <person name="Copeland A."/>
            <person name="Lapidus A."/>
            <person name="Glavina del Rio T."/>
            <person name="Tice H."/>
            <person name="Bruce D."/>
            <person name="Goodwin L."/>
            <person name="Pitluck S."/>
            <person name="Larimer F."/>
            <person name="Land M.L."/>
            <person name="Hauser L."/>
            <person name="Shelobolina E.S."/>
            <person name="Picardal F."/>
            <person name="Roden E."/>
            <person name="Emerson D."/>
        </authorList>
    </citation>
    <scope>NUCLEOTIDE SEQUENCE [LARGE SCALE GENOMIC DNA]</scope>
    <source>
        <strain evidence="5 6">2AN</strain>
    </source>
</reference>
<evidence type="ECO:0000259" key="4">
    <source>
        <dbReference type="Pfam" id="PF13579"/>
    </source>
</evidence>
<dbReference type="InterPro" id="IPR002509">
    <property type="entry name" value="NODB_dom"/>
</dbReference>
<dbReference type="EMBL" id="ACQT01000007">
    <property type="protein sequence ID" value="EER61915.1"/>
    <property type="molecule type" value="Genomic_DNA"/>
</dbReference>
<dbReference type="GO" id="GO:0005576">
    <property type="term" value="C:extracellular region"/>
    <property type="evidence" value="ECO:0007669"/>
    <property type="project" value="UniProtKB-SubCell"/>
</dbReference>
<dbReference type="OrthoDB" id="9814639at2"/>
<dbReference type="SUPFAM" id="SSF88713">
    <property type="entry name" value="Glycoside hydrolase/deacetylase"/>
    <property type="match status" value="1"/>
</dbReference>
<comment type="subcellular location">
    <subcellularLocation>
        <location evidence="1">Secreted</location>
    </subcellularLocation>
</comment>
<dbReference type="Gene3D" id="3.20.20.370">
    <property type="entry name" value="Glycoside hydrolase/deacetylase"/>
    <property type="match status" value="1"/>
</dbReference>
<dbReference type="RefSeq" id="WP_005793194.1">
    <property type="nucleotide sequence ID" value="NZ_ACQT01000007.1"/>
</dbReference>
<dbReference type="InterPro" id="IPR028098">
    <property type="entry name" value="Glyco_trans_4-like_N"/>
</dbReference>
<dbReference type="InterPro" id="IPR051398">
    <property type="entry name" value="Polysacch_Deacetylase"/>
</dbReference>
<dbReference type="GO" id="GO:0016810">
    <property type="term" value="F:hydrolase activity, acting on carbon-nitrogen (but not peptide) bonds"/>
    <property type="evidence" value="ECO:0007669"/>
    <property type="project" value="InterPro"/>
</dbReference>
<dbReference type="PANTHER" id="PTHR34216">
    <property type="match status" value="1"/>
</dbReference>
<gene>
    <name evidence="5" type="ORF">AcdelDRAFT_0537</name>
</gene>
<proteinExistence type="predicted"/>
<dbReference type="Pfam" id="PF01522">
    <property type="entry name" value="Polysacc_deac_1"/>
    <property type="match status" value="2"/>
</dbReference>
<dbReference type="PANTHER" id="PTHR34216:SF3">
    <property type="entry name" value="POLY-BETA-1,6-N-ACETYL-D-GLUCOSAMINE N-DEACETYLASE"/>
    <property type="match status" value="1"/>
</dbReference>
<dbReference type="AlphaFoldDB" id="C5T0V7"/>
<protein>
    <submittedName>
        <fullName evidence="5">Polysaccharide deacetylase</fullName>
    </submittedName>
</protein>
<evidence type="ECO:0000313" key="5">
    <source>
        <dbReference type="EMBL" id="EER61915.1"/>
    </source>
</evidence>
<dbReference type="PATRIC" id="fig|573060.9.peg.4695"/>
<feature type="domain" description="NodB homology" evidence="3">
    <location>
        <begin position="192"/>
        <end position="270"/>
    </location>
</feature>
<feature type="domain" description="Glycosyltransferase subfamily 4-like N-terminal" evidence="4">
    <location>
        <begin position="408"/>
        <end position="526"/>
    </location>
</feature>
<dbReference type="CDD" id="cd10918">
    <property type="entry name" value="CE4_NodB_like_5s_6s"/>
    <property type="match status" value="1"/>
</dbReference>
<keyword evidence="2" id="KW-0732">Signal</keyword>
<comment type="caution">
    <text evidence="5">The sequence shown here is derived from an EMBL/GenBank/DDBJ whole genome shotgun (WGS) entry which is preliminary data.</text>
</comment>
<dbReference type="Gene3D" id="3.40.50.2000">
    <property type="entry name" value="Glycogen Phosphorylase B"/>
    <property type="match status" value="1"/>
</dbReference>
<organism evidence="5 6">
    <name type="scientific">Acidovorax delafieldii 2AN</name>
    <dbReference type="NCBI Taxonomy" id="573060"/>
    <lineage>
        <taxon>Bacteria</taxon>
        <taxon>Pseudomonadati</taxon>
        <taxon>Pseudomonadota</taxon>
        <taxon>Betaproteobacteria</taxon>
        <taxon>Burkholderiales</taxon>
        <taxon>Comamonadaceae</taxon>
        <taxon>Acidovorax</taxon>
    </lineage>
</organism>
<dbReference type="Pfam" id="PF13579">
    <property type="entry name" value="Glyco_trans_4_4"/>
    <property type="match status" value="1"/>
</dbReference>
<dbReference type="InterPro" id="IPR011330">
    <property type="entry name" value="Glyco_hydro/deAcase_b/a-brl"/>
</dbReference>
<dbReference type="GO" id="GO:0005975">
    <property type="term" value="P:carbohydrate metabolic process"/>
    <property type="evidence" value="ECO:0007669"/>
    <property type="project" value="InterPro"/>
</dbReference>
<sequence length="745" mass="81977">MLLPCLKLLSRGKLTVLLFHKVPARLDPMVRAEFDLAAFERLLASITKLFRIIPLVEASRALRAGNLPGRAACITFDGGYADWLHGVIPVLEKYAVHATFFIASGQLAGRPMWSERTLHAVRSAPAELQDIALSDAASPRVDFGSLDAKTEALIRLDRFLKFQNPKRREELLQELEGLAGTTLGDVPHMSVADLRAIHAKGFDIGGHSVDLPILTRCSVEQARHEIGACKDHLESLIGARVAAFSYPNGLPTEDFNEEHVKLVEQCGYEVAVTSHRGTANEQSSVFQIPRHTPTGNAGPRWEFQLARSLIEPHRQIAVPEDGLRRVLMVAFHFPPQAGSSGVLRTLNFVKHLPSGQWSPVVLTASSSAYEEQRNDLISSVPPNTPILRALALDAARHLSIAKKYPGVLALPDRWSTWWFAAVFKGLKAVRQYRPAVIWSTYPISSAHMIAATISRLTGLPWVADFRDPMVSASSPAPGMQRQVMTWLEARVLHRAAACVFTTERAAKEYARRYPLEAHKCKVIANGYDETVFAGVTPARSGLERRTLFMLHSGLIYPRDRDPSTFFAAVQGLIDDGSLDREHLQIRFRAPKHGAEVSDSAAKHGLSDVVEISPPIPYDEAIAEMLGADLLLVFQGSNFNAQIPAKVYEYLRAQSPLLAVLDPAGDTAGQLRPFDGVFLGDMASSDDIRRALLQWLAIRKLHGGGIPPRSLDSVRVFSREAQAERLCEMLNAHASPATNEAAERIA</sequence>
<keyword evidence="6" id="KW-1185">Reference proteome</keyword>
<evidence type="ECO:0000259" key="3">
    <source>
        <dbReference type="Pfam" id="PF01522"/>
    </source>
</evidence>
<evidence type="ECO:0000256" key="1">
    <source>
        <dbReference type="ARBA" id="ARBA00004613"/>
    </source>
</evidence>
<accession>C5T0V7</accession>
<dbReference type="GO" id="GO:0016757">
    <property type="term" value="F:glycosyltransferase activity"/>
    <property type="evidence" value="ECO:0007669"/>
    <property type="project" value="UniProtKB-ARBA"/>
</dbReference>
<dbReference type="Proteomes" id="UP000003856">
    <property type="component" value="Unassembled WGS sequence"/>
</dbReference>
<evidence type="ECO:0000256" key="2">
    <source>
        <dbReference type="ARBA" id="ARBA00022729"/>
    </source>
</evidence>
<dbReference type="SUPFAM" id="SSF53756">
    <property type="entry name" value="UDP-Glycosyltransferase/glycogen phosphorylase"/>
    <property type="match status" value="1"/>
</dbReference>
<evidence type="ECO:0000313" key="6">
    <source>
        <dbReference type="Proteomes" id="UP000003856"/>
    </source>
</evidence>
<feature type="domain" description="NodB homology" evidence="3">
    <location>
        <begin position="66"/>
        <end position="107"/>
    </location>
</feature>